<sequence>MQFAKKFLILLMLLVIFEGVRMVSAQCDPNSECYSQDDCPPGDFCCPWEIARCPNGAGVCAKNCAMK</sequence>
<feature type="signal peptide" evidence="1">
    <location>
        <begin position="1"/>
        <end position="25"/>
    </location>
</feature>
<proteinExistence type="predicted"/>
<evidence type="ECO:0000256" key="1">
    <source>
        <dbReference type="SAM" id="SignalP"/>
    </source>
</evidence>
<dbReference type="AlphaFoldDB" id="A0AAD3NSW1"/>
<evidence type="ECO:0000313" key="3">
    <source>
        <dbReference type="EMBL" id="GLJ57300.1"/>
    </source>
</evidence>
<gene>
    <name evidence="2" type="ORF">SUGI_1308100</name>
    <name evidence="3" type="ORF">SUGI_1308160</name>
</gene>
<dbReference type="EMBL" id="BSEH01000096">
    <property type="protein sequence ID" value="GLJ57299.1"/>
    <property type="molecule type" value="Genomic_DNA"/>
</dbReference>
<protein>
    <submittedName>
        <fullName evidence="2">Uncharacterized protein</fullName>
    </submittedName>
</protein>
<dbReference type="Proteomes" id="UP001234787">
    <property type="component" value="Unassembled WGS sequence"/>
</dbReference>
<keyword evidence="4" id="KW-1185">Reference proteome</keyword>
<name>A0AAD3NSW1_CRYJA</name>
<feature type="chain" id="PRO_5042441047" evidence="1">
    <location>
        <begin position="26"/>
        <end position="67"/>
    </location>
</feature>
<organism evidence="2 4">
    <name type="scientific">Cryptomeria japonica</name>
    <name type="common">Japanese cedar</name>
    <name type="synonym">Cupressus japonica</name>
    <dbReference type="NCBI Taxonomy" id="3369"/>
    <lineage>
        <taxon>Eukaryota</taxon>
        <taxon>Viridiplantae</taxon>
        <taxon>Streptophyta</taxon>
        <taxon>Embryophyta</taxon>
        <taxon>Tracheophyta</taxon>
        <taxon>Spermatophyta</taxon>
        <taxon>Pinopsida</taxon>
        <taxon>Pinidae</taxon>
        <taxon>Conifers II</taxon>
        <taxon>Cupressales</taxon>
        <taxon>Cupressaceae</taxon>
        <taxon>Cryptomeria</taxon>
    </lineage>
</organism>
<accession>A0AAD3NSW1</accession>
<reference evidence="2" key="1">
    <citation type="submission" date="2022-12" db="EMBL/GenBank/DDBJ databases">
        <title>Chromosome-Level Genome Assembly of Japanese Cedar (Cryptomeriajaponica D. Don).</title>
        <authorList>
            <person name="Fujino T."/>
            <person name="Yamaguchi K."/>
            <person name="Yokoyama T."/>
            <person name="Hamanaka T."/>
            <person name="Harazono Y."/>
            <person name="Kamada H."/>
            <person name="Kobayashi W."/>
            <person name="Ujino-Ihara T."/>
            <person name="Uchiyama K."/>
            <person name="Matsumoto A."/>
            <person name="Izuno A."/>
            <person name="Tsumura Y."/>
            <person name="Toyoda A."/>
            <person name="Shigenobu S."/>
            <person name="Moriguchi Y."/>
            <person name="Ueno S."/>
            <person name="Kasahara M."/>
        </authorList>
    </citation>
    <scope>NUCLEOTIDE SEQUENCE</scope>
</reference>
<comment type="caution">
    <text evidence="2">The sequence shown here is derived from an EMBL/GenBank/DDBJ whole genome shotgun (WGS) entry which is preliminary data.</text>
</comment>
<keyword evidence="1" id="KW-0732">Signal</keyword>
<evidence type="ECO:0000313" key="2">
    <source>
        <dbReference type="EMBL" id="GLJ57299.1"/>
    </source>
</evidence>
<dbReference type="EMBL" id="BSEH01000096">
    <property type="protein sequence ID" value="GLJ57300.1"/>
    <property type="molecule type" value="Genomic_DNA"/>
</dbReference>
<evidence type="ECO:0000313" key="4">
    <source>
        <dbReference type="Proteomes" id="UP001234787"/>
    </source>
</evidence>